<dbReference type="GO" id="GO:0032153">
    <property type="term" value="C:cell division site"/>
    <property type="evidence" value="ECO:0007669"/>
    <property type="project" value="TreeGrafter"/>
</dbReference>
<dbReference type="PANTHER" id="PTHR28013">
    <property type="entry name" value="PROTEIN DCV1-RELATED"/>
    <property type="match status" value="1"/>
</dbReference>
<organism evidence="6 7">
    <name type="scientific">Mycena maculata</name>
    <dbReference type="NCBI Taxonomy" id="230809"/>
    <lineage>
        <taxon>Eukaryota</taxon>
        <taxon>Fungi</taxon>
        <taxon>Dikarya</taxon>
        <taxon>Basidiomycota</taxon>
        <taxon>Agaricomycotina</taxon>
        <taxon>Agaricomycetes</taxon>
        <taxon>Agaricomycetidae</taxon>
        <taxon>Agaricales</taxon>
        <taxon>Marasmiineae</taxon>
        <taxon>Mycenaceae</taxon>
        <taxon>Mycena</taxon>
    </lineage>
</organism>
<evidence type="ECO:0000256" key="1">
    <source>
        <dbReference type="ARBA" id="ARBA00004141"/>
    </source>
</evidence>
<dbReference type="GO" id="GO:0005886">
    <property type="term" value="C:plasma membrane"/>
    <property type="evidence" value="ECO:0007669"/>
    <property type="project" value="InterPro"/>
</dbReference>
<protein>
    <submittedName>
        <fullName evidence="6">Pali-domain-containing protein</fullName>
    </submittedName>
</protein>
<sequence>MPVSVAIPGVLFCFSAAVLLTFVSVSTPTWDKIYFLDAGSGSAITFFGVFGSTGTHPSVGYRFNLASSSASSLSTPVIMNLTKTLILHPIAAGMSGLASIFGLCGMGMSYNGGTVVMVLLAALATVSCLMAFLFDMVLFGIARNNFRGQGIPSQYGNACWLTLAALVTLLLGFSTTACGVFARYKKRNNQHSRSF</sequence>
<feature type="transmembrane region" description="Helical" evidence="5">
    <location>
        <begin position="116"/>
        <end position="141"/>
    </location>
</feature>
<feature type="transmembrane region" description="Helical" evidence="5">
    <location>
        <begin position="6"/>
        <end position="26"/>
    </location>
</feature>
<evidence type="ECO:0000313" key="7">
    <source>
        <dbReference type="Proteomes" id="UP001215280"/>
    </source>
</evidence>
<gene>
    <name evidence="6" type="ORF">DFH07DRAFT_758419</name>
</gene>
<dbReference type="PANTHER" id="PTHR28013:SF3">
    <property type="entry name" value="PROTEIN DCV1-RELATED"/>
    <property type="match status" value="1"/>
</dbReference>
<comment type="subcellular location">
    <subcellularLocation>
        <location evidence="1">Membrane</location>
        <topology evidence="1">Multi-pass membrane protein</topology>
    </subcellularLocation>
</comment>
<feature type="transmembrane region" description="Helical" evidence="5">
    <location>
        <begin position="33"/>
        <end position="53"/>
    </location>
</feature>
<comment type="caution">
    <text evidence="6">The sequence shown here is derived from an EMBL/GenBank/DDBJ whole genome shotgun (WGS) entry which is preliminary data.</text>
</comment>
<keyword evidence="3 5" id="KW-1133">Transmembrane helix</keyword>
<dbReference type="Proteomes" id="UP001215280">
    <property type="component" value="Unassembled WGS sequence"/>
</dbReference>
<dbReference type="EMBL" id="JARJLG010000225">
    <property type="protein sequence ID" value="KAJ7725849.1"/>
    <property type="molecule type" value="Genomic_DNA"/>
</dbReference>
<evidence type="ECO:0000313" key="6">
    <source>
        <dbReference type="EMBL" id="KAJ7725849.1"/>
    </source>
</evidence>
<keyword evidence="4 5" id="KW-0472">Membrane</keyword>
<evidence type="ECO:0000256" key="3">
    <source>
        <dbReference type="ARBA" id="ARBA00022989"/>
    </source>
</evidence>
<reference evidence="6" key="1">
    <citation type="submission" date="2023-03" db="EMBL/GenBank/DDBJ databases">
        <title>Massive genome expansion in bonnet fungi (Mycena s.s.) driven by repeated elements and novel gene families across ecological guilds.</title>
        <authorList>
            <consortium name="Lawrence Berkeley National Laboratory"/>
            <person name="Harder C.B."/>
            <person name="Miyauchi S."/>
            <person name="Viragh M."/>
            <person name="Kuo A."/>
            <person name="Thoen E."/>
            <person name="Andreopoulos B."/>
            <person name="Lu D."/>
            <person name="Skrede I."/>
            <person name="Drula E."/>
            <person name="Henrissat B."/>
            <person name="Morin E."/>
            <person name="Kohler A."/>
            <person name="Barry K."/>
            <person name="LaButti K."/>
            <person name="Morin E."/>
            <person name="Salamov A."/>
            <person name="Lipzen A."/>
            <person name="Mereny Z."/>
            <person name="Hegedus B."/>
            <person name="Baldrian P."/>
            <person name="Stursova M."/>
            <person name="Weitz H."/>
            <person name="Taylor A."/>
            <person name="Grigoriev I.V."/>
            <person name="Nagy L.G."/>
            <person name="Martin F."/>
            <person name="Kauserud H."/>
        </authorList>
    </citation>
    <scope>NUCLEOTIDE SEQUENCE</scope>
    <source>
        <strain evidence="6">CBHHK188m</strain>
    </source>
</reference>
<proteinExistence type="predicted"/>
<accession>A0AAD7HRV2</accession>
<dbReference type="AlphaFoldDB" id="A0AAD7HRV2"/>
<dbReference type="Pfam" id="PF06687">
    <property type="entry name" value="SUR7"/>
    <property type="match status" value="1"/>
</dbReference>
<evidence type="ECO:0000256" key="4">
    <source>
        <dbReference type="ARBA" id="ARBA00023136"/>
    </source>
</evidence>
<dbReference type="GO" id="GO:0035838">
    <property type="term" value="C:growing cell tip"/>
    <property type="evidence" value="ECO:0007669"/>
    <property type="project" value="TreeGrafter"/>
</dbReference>
<dbReference type="InterPro" id="IPR051380">
    <property type="entry name" value="pH-response_reg_palI/RIM9"/>
</dbReference>
<evidence type="ECO:0000256" key="5">
    <source>
        <dbReference type="SAM" id="Phobius"/>
    </source>
</evidence>
<keyword evidence="7" id="KW-1185">Reference proteome</keyword>
<keyword evidence="2 5" id="KW-0812">Transmembrane</keyword>
<name>A0AAD7HRV2_9AGAR</name>
<evidence type="ECO:0000256" key="2">
    <source>
        <dbReference type="ARBA" id="ARBA00022692"/>
    </source>
</evidence>
<feature type="transmembrane region" description="Helical" evidence="5">
    <location>
        <begin position="161"/>
        <end position="184"/>
    </location>
</feature>
<feature type="transmembrane region" description="Helical" evidence="5">
    <location>
        <begin position="85"/>
        <end position="104"/>
    </location>
</feature>
<dbReference type="InterPro" id="IPR009571">
    <property type="entry name" value="SUR7/Rim9-like_fungi"/>
</dbReference>